<proteinExistence type="predicted"/>
<dbReference type="AlphaFoldDB" id="E0XV54"/>
<protein>
    <submittedName>
        <fullName evidence="1">Uncharacterized protein</fullName>
    </submittedName>
</protein>
<name>E0XV54_9GAMM</name>
<accession>E0XV54</accession>
<dbReference type="EMBL" id="GU474885">
    <property type="protein sequence ID" value="ADI18295.1"/>
    <property type="molecule type" value="Genomic_DNA"/>
</dbReference>
<organism evidence="1">
    <name type="scientific">uncultured Chromatiales bacterium HF0200_41F04</name>
    <dbReference type="NCBI Taxonomy" id="710740"/>
    <lineage>
        <taxon>Bacteria</taxon>
        <taxon>Pseudomonadati</taxon>
        <taxon>Pseudomonadota</taxon>
        <taxon>Gammaproteobacteria</taxon>
        <taxon>Chromatiales</taxon>
        <taxon>environmental samples</taxon>
    </lineage>
</organism>
<reference evidence="1" key="1">
    <citation type="journal article" date="2011" name="Environ. Microbiol.">
        <title>Time-series analyses of Monterey Bay coastal microbial picoplankton using a 'genome proxy' microarray.</title>
        <authorList>
            <person name="Rich V.I."/>
            <person name="Pham V.D."/>
            <person name="Eppley J."/>
            <person name="Shi Y."/>
            <person name="DeLong E.F."/>
        </authorList>
    </citation>
    <scope>NUCLEOTIDE SEQUENCE</scope>
</reference>
<evidence type="ECO:0000313" key="1">
    <source>
        <dbReference type="EMBL" id="ADI18295.1"/>
    </source>
</evidence>
<sequence>MRFLLFRNISIFCLSDYLCPVVACIERTLLPAALVYCNMYFFWRKVVGQPLDVVTAAKMLKFKGQTTAYEVPLGQPAQASGRRHRDILKSPHLHAHLRPYHLCSYGLRDKLV</sequence>